<name>A0A6J7KLF2_9ZZZZ</name>
<dbReference type="EMBL" id="CAFBNF010000204">
    <property type="protein sequence ID" value="CAB4954634.1"/>
    <property type="molecule type" value="Genomic_DNA"/>
</dbReference>
<reference evidence="2" key="1">
    <citation type="submission" date="2020-05" db="EMBL/GenBank/DDBJ databases">
        <authorList>
            <person name="Chiriac C."/>
            <person name="Salcher M."/>
            <person name="Ghai R."/>
            <person name="Kavagutti S V."/>
        </authorList>
    </citation>
    <scope>NUCLEOTIDE SEQUENCE</scope>
</reference>
<sequence length="249" mass="26792">MLLARARVGVSRLWGAHERHDLHHAKARVAPFAPRGHTPHRCSCRDGGRGHHSRHRGLRAGRRAGSGGGLQRGVTAAGCRGGRRCVADYRARSNTGRHQRPDATGHRGGAGRWRCLGAALVPPVRRTSPEPALRACHRDAARPLCGGVSAADGGGARSGRGGRRRRLLGEVLPPRRSHRGGHDAGRRPLGPASQRWRLAVAQPAVARFRHRGAGARRPLPDVGLLGLAGGRHPSRGRRHGVECAQRRHR</sequence>
<dbReference type="AlphaFoldDB" id="A0A6J7KLF2"/>
<feature type="compositionally biased region" description="Basic and acidic residues" evidence="1">
    <location>
        <begin position="239"/>
        <end position="249"/>
    </location>
</feature>
<feature type="region of interest" description="Disordered" evidence="1">
    <location>
        <begin position="40"/>
        <end position="75"/>
    </location>
</feature>
<feature type="region of interest" description="Disordered" evidence="1">
    <location>
        <begin position="170"/>
        <end position="193"/>
    </location>
</feature>
<evidence type="ECO:0000313" key="2">
    <source>
        <dbReference type="EMBL" id="CAB4954634.1"/>
    </source>
</evidence>
<feature type="region of interest" description="Disordered" evidence="1">
    <location>
        <begin position="225"/>
        <end position="249"/>
    </location>
</feature>
<gene>
    <name evidence="2" type="ORF">UFOPK3773_01609</name>
</gene>
<evidence type="ECO:0000256" key="1">
    <source>
        <dbReference type="SAM" id="MobiDB-lite"/>
    </source>
</evidence>
<feature type="compositionally biased region" description="Basic residues" evidence="1">
    <location>
        <begin position="50"/>
        <end position="62"/>
    </location>
</feature>
<proteinExistence type="predicted"/>
<organism evidence="2">
    <name type="scientific">freshwater metagenome</name>
    <dbReference type="NCBI Taxonomy" id="449393"/>
    <lineage>
        <taxon>unclassified sequences</taxon>
        <taxon>metagenomes</taxon>
        <taxon>ecological metagenomes</taxon>
    </lineage>
</organism>
<accession>A0A6J7KLF2</accession>
<protein>
    <submittedName>
        <fullName evidence="2">Unannotated protein</fullName>
    </submittedName>
</protein>